<feature type="domain" description="EF-hand" evidence="2">
    <location>
        <begin position="96"/>
        <end position="131"/>
    </location>
</feature>
<dbReference type="InterPro" id="IPR018247">
    <property type="entry name" value="EF_Hand_1_Ca_BS"/>
</dbReference>
<keyword evidence="3" id="KW-1185">Reference proteome</keyword>
<dbReference type="RefSeq" id="XP_013384535.1">
    <property type="nucleotide sequence ID" value="XM_013529081.1"/>
</dbReference>
<dbReference type="GeneID" id="106154662"/>
<accession>A0A1S3HET5</accession>
<proteinExistence type="predicted"/>
<dbReference type="OrthoDB" id="6229588at2759"/>
<evidence type="ECO:0000313" key="4">
    <source>
        <dbReference type="RefSeq" id="XP_013384535.1"/>
    </source>
</evidence>
<name>A0A1S3HET5_LINAN</name>
<feature type="domain" description="EF-hand" evidence="2">
    <location>
        <begin position="139"/>
        <end position="165"/>
    </location>
</feature>
<protein>
    <submittedName>
        <fullName evidence="4">Sarcoplasmic calcium-binding protein-like</fullName>
    </submittedName>
</protein>
<sequence length="180" mass="20601">MAAAPYPYFWVRKMRSFFVLFDRDLDGLVNKKDYVDWIAGRVSQLIPKEKAEAYIPLCSAAWDFYWADKAVNDNVNIIDMIQIHSRYLSDPNFHESAEEYFAAFFDSVDANSDGMISLPEYVAFLECYGVHPLSVTPSFEALDTNHDGMISKEEFVKAGTDYFQVTADTPAKLFWGPFRG</sequence>
<dbReference type="STRING" id="7574.A0A1S3HET5"/>
<dbReference type="InParanoid" id="A0A1S3HET5"/>
<dbReference type="KEGG" id="lak:106154662"/>
<dbReference type="Pfam" id="PF13202">
    <property type="entry name" value="EF-hand_5"/>
    <property type="match status" value="2"/>
</dbReference>
<dbReference type="GO" id="GO:0005509">
    <property type="term" value="F:calcium ion binding"/>
    <property type="evidence" value="ECO:0007669"/>
    <property type="project" value="InterPro"/>
</dbReference>
<dbReference type="InterPro" id="IPR002048">
    <property type="entry name" value="EF_hand_dom"/>
</dbReference>
<dbReference type="CDD" id="cd00051">
    <property type="entry name" value="EFh"/>
    <property type="match status" value="1"/>
</dbReference>
<dbReference type="InterPro" id="IPR011992">
    <property type="entry name" value="EF-hand-dom_pair"/>
</dbReference>
<dbReference type="SMART" id="SM00054">
    <property type="entry name" value="EFh"/>
    <property type="match status" value="3"/>
</dbReference>
<dbReference type="AlphaFoldDB" id="A0A1S3HET5"/>
<dbReference type="PROSITE" id="PS00018">
    <property type="entry name" value="EF_HAND_1"/>
    <property type="match status" value="2"/>
</dbReference>
<dbReference type="Gene3D" id="1.10.238.10">
    <property type="entry name" value="EF-hand"/>
    <property type="match status" value="1"/>
</dbReference>
<keyword evidence="1" id="KW-0106">Calcium</keyword>
<reference evidence="4" key="1">
    <citation type="submission" date="2025-08" db="UniProtKB">
        <authorList>
            <consortium name="RefSeq"/>
        </authorList>
    </citation>
    <scope>IDENTIFICATION</scope>
    <source>
        <tissue evidence="4">Gonads</tissue>
    </source>
</reference>
<organism evidence="3 4">
    <name type="scientific">Lingula anatina</name>
    <name type="common">Brachiopod</name>
    <name type="synonym">Lingula unguis</name>
    <dbReference type="NCBI Taxonomy" id="7574"/>
    <lineage>
        <taxon>Eukaryota</taxon>
        <taxon>Metazoa</taxon>
        <taxon>Spiralia</taxon>
        <taxon>Lophotrochozoa</taxon>
        <taxon>Brachiopoda</taxon>
        <taxon>Linguliformea</taxon>
        <taxon>Lingulata</taxon>
        <taxon>Lingulida</taxon>
        <taxon>Linguloidea</taxon>
        <taxon>Lingulidae</taxon>
        <taxon>Lingula</taxon>
    </lineage>
</organism>
<gene>
    <name evidence="4" type="primary">LOC106154662</name>
</gene>
<evidence type="ECO:0000313" key="3">
    <source>
        <dbReference type="Proteomes" id="UP000085678"/>
    </source>
</evidence>
<dbReference type="Proteomes" id="UP000085678">
    <property type="component" value="Unplaced"/>
</dbReference>
<dbReference type="SUPFAM" id="SSF47473">
    <property type="entry name" value="EF-hand"/>
    <property type="match status" value="1"/>
</dbReference>
<dbReference type="PROSITE" id="PS50222">
    <property type="entry name" value="EF_HAND_2"/>
    <property type="match status" value="2"/>
</dbReference>
<evidence type="ECO:0000259" key="2">
    <source>
        <dbReference type="PROSITE" id="PS50222"/>
    </source>
</evidence>
<evidence type="ECO:0000256" key="1">
    <source>
        <dbReference type="ARBA" id="ARBA00022837"/>
    </source>
</evidence>